<comment type="similarity">
    <text evidence="14">Belongs to the amino acid/polyamine transporter 2 family. SLC38A9 subfamily.</text>
</comment>
<keyword evidence="3" id="KW-0813">Transport</keyword>
<evidence type="ECO:0000256" key="11">
    <source>
        <dbReference type="ARBA" id="ARBA00023157"/>
    </source>
</evidence>
<organism evidence="16 17">
    <name type="scientific">Paramuricea clavata</name>
    <name type="common">Red gorgonian</name>
    <name type="synonym">Violescent sea-whip</name>
    <dbReference type="NCBI Taxonomy" id="317549"/>
    <lineage>
        <taxon>Eukaryota</taxon>
        <taxon>Metazoa</taxon>
        <taxon>Cnidaria</taxon>
        <taxon>Anthozoa</taxon>
        <taxon>Octocorallia</taxon>
        <taxon>Malacalcyonacea</taxon>
        <taxon>Plexauridae</taxon>
        <taxon>Paramuricea</taxon>
    </lineage>
</organism>
<keyword evidence="11" id="KW-1015">Disulfide bond</keyword>
<dbReference type="Proteomes" id="UP001152795">
    <property type="component" value="Unassembled WGS sequence"/>
</dbReference>
<keyword evidence="12" id="KW-0325">Glycoprotein</keyword>
<keyword evidence="4" id="KW-0812">Transmembrane</keyword>
<keyword evidence="6" id="KW-0967">Endosome</keyword>
<evidence type="ECO:0000256" key="12">
    <source>
        <dbReference type="ARBA" id="ARBA00023180"/>
    </source>
</evidence>
<dbReference type="Pfam" id="PF01490">
    <property type="entry name" value="Aa_trans"/>
    <property type="match status" value="1"/>
</dbReference>
<dbReference type="GO" id="GO:0031902">
    <property type="term" value="C:late endosome membrane"/>
    <property type="evidence" value="ECO:0007669"/>
    <property type="project" value="UniProtKB-SubCell"/>
</dbReference>
<proteinExistence type="inferred from homology"/>
<dbReference type="GO" id="GO:0015179">
    <property type="term" value="F:L-amino acid transmembrane transporter activity"/>
    <property type="evidence" value="ECO:0007669"/>
    <property type="project" value="TreeGrafter"/>
</dbReference>
<dbReference type="GO" id="GO:0005765">
    <property type="term" value="C:lysosomal membrane"/>
    <property type="evidence" value="ECO:0007669"/>
    <property type="project" value="UniProtKB-SubCell"/>
</dbReference>
<evidence type="ECO:0000256" key="7">
    <source>
        <dbReference type="ARBA" id="ARBA00022970"/>
    </source>
</evidence>
<keyword evidence="10" id="KW-0472">Membrane</keyword>
<feature type="domain" description="Amino acid transporter transmembrane" evidence="15">
    <location>
        <begin position="1"/>
        <end position="104"/>
    </location>
</feature>
<name>A0A6S7H0H3_PARCT</name>
<evidence type="ECO:0000256" key="10">
    <source>
        <dbReference type="ARBA" id="ARBA00023136"/>
    </source>
</evidence>
<evidence type="ECO:0000256" key="4">
    <source>
        <dbReference type="ARBA" id="ARBA00022692"/>
    </source>
</evidence>
<evidence type="ECO:0000313" key="17">
    <source>
        <dbReference type="Proteomes" id="UP001152795"/>
    </source>
</evidence>
<evidence type="ECO:0000256" key="8">
    <source>
        <dbReference type="ARBA" id="ARBA00022989"/>
    </source>
</evidence>
<evidence type="ECO:0000313" key="16">
    <source>
        <dbReference type="EMBL" id="CAB3996072.1"/>
    </source>
</evidence>
<dbReference type="GO" id="GO:0046872">
    <property type="term" value="F:metal ion binding"/>
    <property type="evidence" value="ECO:0007669"/>
    <property type="project" value="UniProtKB-KW"/>
</dbReference>
<keyword evidence="17" id="KW-1185">Reference proteome</keyword>
<evidence type="ECO:0000256" key="3">
    <source>
        <dbReference type="ARBA" id="ARBA00022448"/>
    </source>
</evidence>
<keyword evidence="8" id="KW-1133">Transmembrane helix</keyword>
<comment type="caution">
    <text evidence="16">The sequence shown here is derived from an EMBL/GenBank/DDBJ whole genome shotgun (WGS) entry which is preliminary data.</text>
</comment>
<reference evidence="16" key="1">
    <citation type="submission" date="2020-04" db="EMBL/GenBank/DDBJ databases">
        <authorList>
            <person name="Alioto T."/>
            <person name="Alioto T."/>
            <person name="Gomez Garrido J."/>
        </authorList>
    </citation>
    <scope>NUCLEOTIDE SEQUENCE</scope>
    <source>
        <strain evidence="16">A484AB</strain>
    </source>
</reference>
<protein>
    <submittedName>
        <fullName evidence="16">Sodium-coupled neutral amino acid transporter 9 isoform X2</fullName>
    </submittedName>
</protein>
<evidence type="ECO:0000256" key="6">
    <source>
        <dbReference type="ARBA" id="ARBA00022753"/>
    </source>
</evidence>
<evidence type="ECO:0000256" key="1">
    <source>
        <dbReference type="ARBA" id="ARBA00004107"/>
    </source>
</evidence>
<comment type="subcellular location">
    <subcellularLocation>
        <location evidence="1">Late endosome membrane</location>
        <topology evidence="1">Multi-pass membrane protein</topology>
    </subcellularLocation>
    <subcellularLocation>
        <location evidence="2">Lysosome membrane</location>
        <topology evidence="2">Multi-pass membrane protein</topology>
    </subcellularLocation>
</comment>
<evidence type="ECO:0000256" key="14">
    <source>
        <dbReference type="ARBA" id="ARBA00038442"/>
    </source>
</evidence>
<dbReference type="PANTHER" id="PTHR22950">
    <property type="entry name" value="AMINO ACID TRANSPORTER"/>
    <property type="match status" value="1"/>
</dbReference>
<dbReference type="InterPro" id="IPR013057">
    <property type="entry name" value="AA_transpt_TM"/>
</dbReference>
<keyword evidence="13" id="KW-0458">Lysosome</keyword>
<dbReference type="EMBL" id="CACRXK020002791">
    <property type="protein sequence ID" value="CAB3996072.1"/>
    <property type="molecule type" value="Genomic_DNA"/>
</dbReference>
<evidence type="ECO:0000259" key="15">
    <source>
        <dbReference type="Pfam" id="PF01490"/>
    </source>
</evidence>
<evidence type="ECO:0000256" key="2">
    <source>
        <dbReference type="ARBA" id="ARBA00004155"/>
    </source>
</evidence>
<evidence type="ECO:0000256" key="13">
    <source>
        <dbReference type="ARBA" id="ARBA00023228"/>
    </source>
</evidence>
<sequence>MLGTSLLTMPWAISQAGFACGIILMIFIGGLSFYTTKQIVNFASHYSSKDRETLEFSDICRTYLGRWGDWAAFAFSLCAIFGALIVFYVLMSNFLYNTGRFIHGEYAILFRQFQKM</sequence>
<evidence type="ECO:0000256" key="9">
    <source>
        <dbReference type="ARBA" id="ARBA00023053"/>
    </source>
</evidence>
<gene>
    <name evidence="16" type="ORF">PACLA_8A083296</name>
</gene>
<evidence type="ECO:0000256" key="5">
    <source>
        <dbReference type="ARBA" id="ARBA00022723"/>
    </source>
</evidence>
<keyword evidence="5" id="KW-0479">Metal-binding</keyword>
<dbReference type="OrthoDB" id="294730at2759"/>
<accession>A0A6S7H0H3</accession>
<dbReference type="PANTHER" id="PTHR22950:SF244">
    <property type="entry name" value="NEUTRAL AMINO ACID TRANSPORTER 9"/>
    <property type="match status" value="1"/>
</dbReference>
<dbReference type="AlphaFoldDB" id="A0A6S7H0H3"/>
<keyword evidence="9" id="KW-0915">Sodium</keyword>
<keyword evidence="7" id="KW-0029">Amino-acid transport</keyword>